<name>A0A2T0QDK8_9ACTN</name>
<dbReference type="PROSITE" id="PS51300">
    <property type="entry name" value="NIRD"/>
    <property type="match status" value="1"/>
</dbReference>
<dbReference type="GO" id="GO:0008942">
    <property type="term" value="F:nitrite reductase [NAD(P)H] activity"/>
    <property type="evidence" value="ECO:0007669"/>
    <property type="project" value="InterPro"/>
</dbReference>
<dbReference type="InterPro" id="IPR012748">
    <property type="entry name" value="Rieske-like_NirD"/>
</dbReference>
<keyword evidence="9" id="KW-1185">Reference proteome</keyword>
<keyword evidence="4" id="KW-0408">Iron</keyword>
<keyword evidence="5" id="KW-0411">Iron-sulfur</keyword>
<dbReference type="PANTHER" id="PTHR40562:SF1">
    <property type="entry name" value="NITRITE REDUCTASE (NADH) SMALL SUBUNIT"/>
    <property type="match status" value="1"/>
</dbReference>
<dbReference type="Proteomes" id="UP000237846">
    <property type="component" value="Unassembled WGS sequence"/>
</dbReference>
<evidence type="ECO:0000256" key="6">
    <source>
        <dbReference type="ARBA" id="ARBA00023063"/>
    </source>
</evidence>
<dbReference type="GO" id="GO:0016705">
    <property type="term" value="F:oxidoreductase activity, acting on paired donors, with incorporation or reduction of molecular oxygen"/>
    <property type="evidence" value="ECO:0007669"/>
    <property type="project" value="UniProtKB-ARBA"/>
</dbReference>
<dbReference type="RefSeq" id="WP_211302672.1">
    <property type="nucleotide sequence ID" value="NZ_PVZC01000001.1"/>
</dbReference>
<gene>
    <name evidence="8" type="ORF">CLV72_101635</name>
</gene>
<keyword evidence="1" id="KW-0001">2Fe-2S</keyword>
<dbReference type="GO" id="GO:0051537">
    <property type="term" value="F:2 iron, 2 sulfur cluster binding"/>
    <property type="evidence" value="ECO:0007669"/>
    <property type="project" value="UniProtKB-KW"/>
</dbReference>
<dbReference type="InterPro" id="IPR017941">
    <property type="entry name" value="Rieske_2Fe-2S"/>
</dbReference>
<evidence type="ECO:0000256" key="3">
    <source>
        <dbReference type="ARBA" id="ARBA00023002"/>
    </source>
</evidence>
<organism evidence="8 9">
    <name type="scientific">Allonocardiopsis opalescens</name>
    <dbReference type="NCBI Taxonomy" id="1144618"/>
    <lineage>
        <taxon>Bacteria</taxon>
        <taxon>Bacillati</taxon>
        <taxon>Actinomycetota</taxon>
        <taxon>Actinomycetes</taxon>
        <taxon>Streptosporangiales</taxon>
        <taxon>Allonocardiopsis</taxon>
    </lineage>
</organism>
<dbReference type="GO" id="GO:0042128">
    <property type="term" value="P:nitrate assimilation"/>
    <property type="evidence" value="ECO:0007669"/>
    <property type="project" value="UniProtKB-KW"/>
</dbReference>
<accession>A0A2T0QDK8</accession>
<dbReference type="PANTHER" id="PTHR40562">
    <property type="match status" value="1"/>
</dbReference>
<feature type="domain" description="Rieske" evidence="7">
    <location>
        <begin position="35"/>
        <end position="136"/>
    </location>
</feature>
<dbReference type="Pfam" id="PF13806">
    <property type="entry name" value="Rieske_2"/>
    <property type="match status" value="1"/>
</dbReference>
<dbReference type="GO" id="GO:0004497">
    <property type="term" value="F:monooxygenase activity"/>
    <property type="evidence" value="ECO:0007669"/>
    <property type="project" value="UniProtKB-ARBA"/>
</dbReference>
<dbReference type="InterPro" id="IPR036922">
    <property type="entry name" value="Rieske_2Fe-2S_sf"/>
</dbReference>
<dbReference type="PROSITE" id="PS51296">
    <property type="entry name" value="RIESKE"/>
    <property type="match status" value="1"/>
</dbReference>
<keyword evidence="2" id="KW-0479">Metal-binding</keyword>
<keyword evidence="6" id="KW-0534">Nitrate assimilation</keyword>
<evidence type="ECO:0000256" key="4">
    <source>
        <dbReference type="ARBA" id="ARBA00023004"/>
    </source>
</evidence>
<sequence length="139" mass="14397">MSVPTMVRVLSVPDPLASPSTGRLHWGAIALGDWIDAGPVADLVAGHGHRALLRGCQIAVFRTPAGTVHALDDFDPVSGAYGLSSGAVADVGGVPSVWSPSSGRRFDLCTGRCLDLEGARTVEVYPVQVRAGRVEVGLP</sequence>
<proteinExistence type="predicted"/>
<evidence type="ECO:0000256" key="2">
    <source>
        <dbReference type="ARBA" id="ARBA00022723"/>
    </source>
</evidence>
<evidence type="ECO:0000256" key="1">
    <source>
        <dbReference type="ARBA" id="ARBA00022714"/>
    </source>
</evidence>
<evidence type="ECO:0000313" key="9">
    <source>
        <dbReference type="Proteomes" id="UP000237846"/>
    </source>
</evidence>
<protein>
    <submittedName>
        <fullName evidence="8">Nitrite reductase (NADH) small subunit</fullName>
    </submittedName>
</protein>
<dbReference type="EMBL" id="PVZC01000001">
    <property type="protein sequence ID" value="PRY02036.1"/>
    <property type="molecule type" value="Genomic_DNA"/>
</dbReference>
<dbReference type="Gene3D" id="2.102.10.10">
    <property type="entry name" value="Rieske [2Fe-2S] iron-sulphur domain"/>
    <property type="match status" value="1"/>
</dbReference>
<evidence type="ECO:0000256" key="5">
    <source>
        <dbReference type="ARBA" id="ARBA00023014"/>
    </source>
</evidence>
<dbReference type="GO" id="GO:0046872">
    <property type="term" value="F:metal ion binding"/>
    <property type="evidence" value="ECO:0007669"/>
    <property type="project" value="UniProtKB-KW"/>
</dbReference>
<keyword evidence="3" id="KW-0560">Oxidoreductase</keyword>
<dbReference type="AlphaFoldDB" id="A0A2T0QDK8"/>
<reference evidence="8 9" key="1">
    <citation type="submission" date="2018-03" db="EMBL/GenBank/DDBJ databases">
        <title>Genomic Encyclopedia of Archaeal and Bacterial Type Strains, Phase II (KMG-II): from individual species to whole genera.</title>
        <authorList>
            <person name="Goeker M."/>
        </authorList>
    </citation>
    <scope>NUCLEOTIDE SEQUENCE [LARGE SCALE GENOMIC DNA]</scope>
    <source>
        <strain evidence="8 9">DSM 45601</strain>
    </source>
</reference>
<comment type="caution">
    <text evidence="8">The sequence shown here is derived from an EMBL/GenBank/DDBJ whole genome shotgun (WGS) entry which is preliminary data.</text>
</comment>
<evidence type="ECO:0000259" key="7">
    <source>
        <dbReference type="PROSITE" id="PS51296"/>
    </source>
</evidence>
<dbReference type="SUPFAM" id="SSF50022">
    <property type="entry name" value="ISP domain"/>
    <property type="match status" value="1"/>
</dbReference>
<dbReference type="InterPro" id="IPR017881">
    <property type="entry name" value="NirD"/>
</dbReference>
<evidence type="ECO:0000313" key="8">
    <source>
        <dbReference type="EMBL" id="PRY02036.1"/>
    </source>
</evidence>